<sequence length="238" mass="26493">MRAFAGVHFPTCWPFNCLCCLLPALASSIFNRQLSLVFPAWISLSAAHASALVNLDGAPLALATSNFVWALQHFFVSTYVPARKISWNTTGVFRRFIDIRWRGPGCCRTVDAKLLQCTFGPAADPDALTPSNLLAPCAVCRCIWKHRLQYHEEAKHKSTLLASIAWQHKYLDVPLSVQRFTKSSCLGVSNLGLSCGGFQGPYTTDPCPKAIPGLDRWHLNQCPHAENTDLAKRMQRRH</sequence>
<dbReference type="EMBL" id="ML976690">
    <property type="protein sequence ID" value="KAF1972034.1"/>
    <property type="molecule type" value="Genomic_DNA"/>
</dbReference>
<reference evidence="2" key="1">
    <citation type="journal article" date="2020" name="Stud. Mycol.">
        <title>101 Dothideomycetes genomes: a test case for predicting lifestyles and emergence of pathogens.</title>
        <authorList>
            <person name="Haridas S."/>
            <person name="Albert R."/>
            <person name="Binder M."/>
            <person name="Bloem J."/>
            <person name="Labutti K."/>
            <person name="Salamov A."/>
            <person name="Andreopoulos B."/>
            <person name="Baker S."/>
            <person name="Barry K."/>
            <person name="Bills G."/>
            <person name="Bluhm B."/>
            <person name="Cannon C."/>
            <person name="Castanera R."/>
            <person name="Culley D."/>
            <person name="Daum C."/>
            <person name="Ezra D."/>
            <person name="Gonzalez J."/>
            <person name="Henrissat B."/>
            <person name="Kuo A."/>
            <person name="Liang C."/>
            <person name="Lipzen A."/>
            <person name="Lutzoni F."/>
            <person name="Magnuson J."/>
            <person name="Mondo S."/>
            <person name="Nolan M."/>
            <person name="Ohm R."/>
            <person name="Pangilinan J."/>
            <person name="Park H.-J."/>
            <person name="Ramirez L."/>
            <person name="Alfaro M."/>
            <person name="Sun H."/>
            <person name="Tritt A."/>
            <person name="Yoshinaga Y."/>
            <person name="Zwiers L.-H."/>
            <person name="Turgeon B."/>
            <person name="Goodwin S."/>
            <person name="Spatafora J."/>
            <person name="Crous P."/>
            <person name="Grigoriev I."/>
        </authorList>
    </citation>
    <scope>NUCLEOTIDE SEQUENCE</scope>
    <source>
        <strain evidence="2">CBS 107.79</strain>
    </source>
</reference>
<feature type="chain" id="PRO_5025661899" evidence="1">
    <location>
        <begin position="27"/>
        <end position="238"/>
    </location>
</feature>
<evidence type="ECO:0000256" key="1">
    <source>
        <dbReference type="SAM" id="SignalP"/>
    </source>
</evidence>
<gene>
    <name evidence="2" type="ORF">BU23DRAFT_170023</name>
</gene>
<proteinExistence type="predicted"/>
<keyword evidence="3" id="KW-1185">Reference proteome</keyword>
<dbReference type="Proteomes" id="UP000800036">
    <property type="component" value="Unassembled WGS sequence"/>
</dbReference>
<name>A0A6A5V4R6_9PLEO</name>
<dbReference type="AlphaFoldDB" id="A0A6A5V4R6"/>
<evidence type="ECO:0000313" key="2">
    <source>
        <dbReference type="EMBL" id="KAF1972034.1"/>
    </source>
</evidence>
<accession>A0A6A5V4R6</accession>
<feature type="signal peptide" evidence="1">
    <location>
        <begin position="1"/>
        <end position="26"/>
    </location>
</feature>
<organism evidence="2 3">
    <name type="scientific">Bimuria novae-zelandiae CBS 107.79</name>
    <dbReference type="NCBI Taxonomy" id="1447943"/>
    <lineage>
        <taxon>Eukaryota</taxon>
        <taxon>Fungi</taxon>
        <taxon>Dikarya</taxon>
        <taxon>Ascomycota</taxon>
        <taxon>Pezizomycotina</taxon>
        <taxon>Dothideomycetes</taxon>
        <taxon>Pleosporomycetidae</taxon>
        <taxon>Pleosporales</taxon>
        <taxon>Massarineae</taxon>
        <taxon>Didymosphaeriaceae</taxon>
        <taxon>Bimuria</taxon>
    </lineage>
</organism>
<protein>
    <submittedName>
        <fullName evidence="2">Uncharacterized protein</fullName>
    </submittedName>
</protein>
<evidence type="ECO:0000313" key="3">
    <source>
        <dbReference type="Proteomes" id="UP000800036"/>
    </source>
</evidence>
<keyword evidence="1" id="KW-0732">Signal</keyword>